<dbReference type="AlphaFoldDB" id="A0A944HG45"/>
<evidence type="ECO:0000256" key="1">
    <source>
        <dbReference type="SAM" id="MobiDB-lite"/>
    </source>
</evidence>
<dbReference type="EMBL" id="JAEKFT010000104">
    <property type="protein sequence ID" value="MBT0964271.1"/>
    <property type="molecule type" value="Genomic_DNA"/>
</dbReference>
<name>A0A944HG45_DENI1</name>
<reference evidence="3" key="1">
    <citation type="journal article" date="2022" name="ISME J.">
        <title>Genetic and phylogenetic analysis of dissimilatory iodate-reducing bacteria identifies potential niches across the world's oceans.</title>
        <authorList>
            <person name="Reyes-Umana V."/>
            <person name="Henning Z."/>
            <person name="Lee K."/>
            <person name="Barnum T.P."/>
            <person name="Coates J.D."/>
        </authorList>
    </citation>
    <scope>NUCLEOTIDE SEQUENCE [LARGE SCALE GENOMIC DNA]</scope>
    <source>
        <strain evidence="3">IR12</strain>
    </source>
</reference>
<protein>
    <submittedName>
        <fullName evidence="2">Uncharacterized protein</fullName>
    </submittedName>
</protein>
<feature type="region of interest" description="Disordered" evidence="1">
    <location>
        <begin position="19"/>
        <end position="41"/>
    </location>
</feature>
<evidence type="ECO:0000313" key="2">
    <source>
        <dbReference type="EMBL" id="MBT0964271.1"/>
    </source>
</evidence>
<comment type="caution">
    <text evidence="2">The sequence shown here is derived from an EMBL/GenBank/DDBJ whole genome shotgun (WGS) entry which is preliminary data.</text>
</comment>
<proteinExistence type="predicted"/>
<dbReference type="RefSeq" id="WP_214364172.1">
    <property type="nucleotide sequence ID" value="NZ_JAEKFT010000104.1"/>
</dbReference>
<dbReference type="Proteomes" id="UP000694660">
    <property type="component" value="Unassembled WGS sequence"/>
</dbReference>
<gene>
    <name evidence="2" type="ORF">I8J34_24120</name>
</gene>
<evidence type="ECO:0000313" key="3">
    <source>
        <dbReference type="Proteomes" id="UP000694660"/>
    </source>
</evidence>
<keyword evidence="3" id="KW-1185">Reference proteome</keyword>
<sequence length="297" mass="33213">MMLDLKAALARPLPNLTSEEEQRCTAVAPRPVAKAPNELRTDNFPLPGEDLLARDVPEEFWSNDESLTLARFDNSSKWLTFYSGNSATEIGRIQIPGARCVGGCNLAVTFLQGTERVLLVNTQDFDDPDLTGQVYGEYDLRRCRFVSWPAGELRNMLASRLRNTDRPYQPHRLESFVSSPDGNYVGAVLTASAHDYKNLALIYDVSRQQAVGLYGPSQDEIKSMRSGDAKHPFHALTDRSTVPLTAGGEADVTLTVSGEEPVRNFVFEAYHVSKEHVCQERPARRALRRRCRPSRKS</sequence>
<accession>A0A944HG45</accession>
<organism evidence="2 3">
    <name type="scientific">Denitromonas iodatirespirans</name>
    <dbReference type="NCBI Taxonomy" id="2795389"/>
    <lineage>
        <taxon>Bacteria</taxon>
        <taxon>Pseudomonadati</taxon>
        <taxon>Pseudomonadota</taxon>
        <taxon>Betaproteobacteria</taxon>
        <taxon>Rhodocyclales</taxon>
        <taxon>Zoogloeaceae</taxon>
        <taxon>Denitromonas</taxon>
    </lineage>
</organism>